<proteinExistence type="predicted"/>
<keyword evidence="3" id="KW-1185">Reference proteome</keyword>
<evidence type="ECO:0000313" key="3">
    <source>
        <dbReference type="Proteomes" id="UP000660380"/>
    </source>
</evidence>
<keyword evidence="1" id="KW-0472">Membrane</keyword>
<accession>A0ABR8GL10</accession>
<evidence type="ECO:0000313" key="2">
    <source>
        <dbReference type="EMBL" id="MBD2603892.1"/>
    </source>
</evidence>
<organism evidence="2 3">
    <name type="scientific">Scytonema hofmannii FACHB-248</name>
    <dbReference type="NCBI Taxonomy" id="1842502"/>
    <lineage>
        <taxon>Bacteria</taxon>
        <taxon>Bacillati</taxon>
        <taxon>Cyanobacteriota</taxon>
        <taxon>Cyanophyceae</taxon>
        <taxon>Nostocales</taxon>
        <taxon>Scytonemataceae</taxon>
        <taxon>Scytonema</taxon>
    </lineage>
</organism>
<reference evidence="2 3" key="1">
    <citation type="journal article" date="2020" name="ISME J.">
        <title>Comparative genomics reveals insights into cyanobacterial evolution and habitat adaptation.</title>
        <authorList>
            <person name="Chen M.Y."/>
            <person name="Teng W.K."/>
            <person name="Zhao L."/>
            <person name="Hu C.X."/>
            <person name="Zhou Y.K."/>
            <person name="Han B.P."/>
            <person name="Song L.R."/>
            <person name="Shu W.S."/>
        </authorList>
    </citation>
    <scope>NUCLEOTIDE SEQUENCE [LARGE SCALE GENOMIC DNA]</scope>
    <source>
        <strain evidence="2 3">FACHB-248</strain>
    </source>
</reference>
<keyword evidence="1" id="KW-0812">Transmembrane</keyword>
<keyword evidence="1" id="KW-1133">Transmembrane helix</keyword>
<dbReference type="RefSeq" id="WP_029632741.1">
    <property type="nucleotide sequence ID" value="NZ_JACJTA010000007.1"/>
</dbReference>
<gene>
    <name evidence="2" type="ORF">H6G81_04925</name>
</gene>
<dbReference type="Proteomes" id="UP000660380">
    <property type="component" value="Unassembled WGS sequence"/>
</dbReference>
<feature type="transmembrane region" description="Helical" evidence="1">
    <location>
        <begin position="12"/>
        <end position="31"/>
    </location>
</feature>
<feature type="transmembrane region" description="Helical" evidence="1">
    <location>
        <begin position="51"/>
        <end position="70"/>
    </location>
</feature>
<feature type="transmembrane region" description="Helical" evidence="1">
    <location>
        <begin position="82"/>
        <end position="98"/>
    </location>
</feature>
<sequence length="223" mass="25591">MPESTPNFLPSILATILVIIWFLHKGLLIGFDKKYKKLLFKVTLWLNKRPIILPTILMLISPFLFTYLALPQFELTGLFKQIFSIFTFMLGVIVTRLKEEKLSKGNKKIAVIAAANEHHFNIEILKSNLKIIENNSKQPLKLLKTESLKLINDNIPQEDVRKFTARTRAIRELMDDFDNFNALIKARNSQKGLDERKALVPVISNLLTKLPDLLSPLLLTIVE</sequence>
<dbReference type="EMBL" id="JACJTA010000007">
    <property type="protein sequence ID" value="MBD2603892.1"/>
    <property type="molecule type" value="Genomic_DNA"/>
</dbReference>
<comment type="caution">
    <text evidence="2">The sequence shown here is derived from an EMBL/GenBank/DDBJ whole genome shotgun (WGS) entry which is preliminary data.</text>
</comment>
<evidence type="ECO:0000256" key="1">
    <source>
        <dbReference type="SAM" id="Phobius"/>
    </source>
</evidence>
<protein>
    <submittedName>
        <fullName evidence="2">Uncharacterized protein</fullName>
    </submittedName>
</protein>
<name>A0ABR8GL10_9CYAN</name>